<name>A0A075UWK6_9PSEU</name>
<protein>
    <submittedName>
        <fullName evidence="2">Uncharacterized protein</fullName>
    </submittedName>
</protein>
<evidence type="ECO:0000313" key="3">
    <source>
        <dbReference type="Proteomes" id="UP000028492"/>
    </source>
</evidence>
<dbReference type="EMBL" id="CP008953">
    <property type="protein sequence ID" value="AIG76786.1"/>
    <property type="molecule type" value="Genomic_DNA"/>
</dbReference>
<evidence type="ECO:0000256" key="1">
    <source>
        <dbReference type="SAM" id="MobiDB-lite"/>
    </source>
</evidence>
<keyword evidence="3" id="KW-1185">Reference proteome</keyword>
<gene>
    <name evidence="2" type="ORF">AJAP_19620</name>
</gene>
<evidence type="ECO:0000313" key="2">
    <source>
        <dbReference type="EMBL" id="AIG76786.1"/>
    </source>
</evidence>
<feature type="region of interest" description="Disordered" evidence="1">
    <location>
        <begin position="1"/>
        <end position="20"/>
    </location>
</feature>
<proteinExistence type="predicted"/>
<sequence>MINYEGRRFSPVAVDGTDDGSEDRVAVYRQNGDLIWGEFSGGKARHGSLTGTCGPDGKLDFAYCMVLESGEVISGHCTSIPRILDDGRIQLDEVWQRYGPHQSVGVSRLQEIR</sequence>
<organism evidence="2 3">
    <name type="scientific">Amycolatopsis japonica</name>
    <dbReference type="NCBI Taxonomy" id="208439"/>
    <lineage>
        <taxon>Bacteria</taxon>
        <taxon>Bacillati</taxon>
        <taxon>Actinomycetota</taxon>
        <taxon>Actinomycetes</taxon>
        <taxon>Pseudonocardiales</taxon>
        <taxon>Pseudonocardiaceae</taxon>
        <taxon>Amycolatopsis</taxon>
        <taxon>Amycolatopsis japonica group</taxon>
    </lineage>
</organism>
<dbReference type="KEGG" id="aja:AJAP_19620"/>
<dbReference type="eggNOG" id="COG0590">
    <property type="taxonomic scope" value="Bacteria"/>
</dbReference>
<dbReference type="HOGENOM" id="CLU_146218_1_0_11"/>
<reference evidence="2 3" key="1">
    <citation type="journal article" date="2014" name="J. Biotechnol.">
        <title>Complete genome sequence of the actinobacterium Amycolatopsis japonica MG417-CF17(T) (=DSM 44213T) producing (S,S)-N,N'-ethylenediaminedisuccinic acid.</title>
        <authorList>
            <person name="Stegmann E."/>
            <person name="Albersmeier A."/>
            <person name="Spohn M."/>
            <person name="Gert H."/>
            <person name="Weber T."/>
            <person name="Wohlleben W."/>
            <person name="Kalinowski J."/>
            <person name="Ruckert C."/>
        </authorList>
    </citation>
    <scope>NUCLEOTIDE SEQUENCE [LARGE SCALE GENOMIC DNA]</scope>
    <source>
        <strain evidence="3">MG417-CF17 (DSM 44213)</strain>
    </source>
</reference>
<accession>A0A075UWK6</accession>
<dbReference type="Pfam" id="PF26421">
    <property type="entry name" value="Avidin_like"/>
    <property type="match status" value="1"/>
</dbReference>
<dbReference type="AlphaFoldDB" id="A0A075UWK6"/>
<dbReference type="STRING" id="208439.AJAP_19620"/>
<dbReference type="RefSeq" id="WP_037337764.1">
    <property type="nucleotide sequence ID" value="NZ_CP008953.1"/>
</dbReference>
<dbReference type="Proteomes" id="UP000028492">
    <property type="component" value="Chromosome"/>
</dbReference>
<dbReference type="InterPro" id="IPR058595">
    <property type="entry name" value="Avidin-like"/>
</dbReference>